<dbReference type="EMBL" id="BBYQ01000268">
    <property type="protein sequence ID" value="GAP33437.1"/>
    <property type="molecule type" value="Genomic_DNA"/>
</dbReference>
<evidence type="ECO:0000313" key="3">
    <source>
        <dbReference type="Proteomes" id="UP000037179"/>
    </source>
</evidence>
<dbReference type="AlphaFoldDB" id="A0ABC9Z6E7"/>
<comment type="caution">
    <text evidence="2">The sequence shown here is derived from an EMBL/GenBank/DDBJ whole genome shotgun (WGS) entry which is preliminary data.</text>
</comment>
<keyword evidence="1" id="KW-0472">Membrane</keyword>
<reference evidence="2 3" key="2">
    <citation type="journal article" date="2016" name="Genome Announc.">
        <title>Draft Genome Sequence of Erythromycin- and Oxytetracycline-Sensitive Nocardia seriolae Strain U-1 (NBRC 110359).</title>
        <authorList>
            <person name="Imajoh M."/>
            <person name="Sukeda M."/>
            <person name="Shimizu M."/>
            <person name="Yamane J."/>
            <person name="Ohnishi K."/>
            <person name="Oshima S."/>
        </authorList>
    </citation>
    <scope>NUCLEOTIDE SEQUENCE [LARGE SCALE GENOMIC DNA]</scope>
    <source>
        <strain evidence="2 3">U-1</strain>
    </source>
</reference>
<name>A0ABC9Z6E7_9NOCA</name>
<keyword evidence="1" id="KW-0812">Transmembrane</keyword>
<accession>A0ABC9Z6E7</accession>
<evidence type="ECO:0000256" key="1">
    <source>
        <dbReference type="SAM" id="Phobius"/>
    </source>
</evidence>
<sequence>MGSRVLDIHGDVGIRSERYGGRERMREFYYAVRTRQLPVLATAGEVTLWGQWILEERDRRRTGFTLSWFFLALAAFCLILPALLALKPHGYTGGLGFPAVGVIALVGFAWGRFANPRVLAGLDALAQQGTARGYGRGLVMGQPYLY</sequence>
<keyword evidence="1" id="KW-1133">Transmembrane helix</keyword>
<reference evidence="3" key="1">
    <citation type="submission" date="2015-07" db="EMBL/GenBank/DDBJ databases">
        <title>Nocardia seriolae U-1 whole genome shotgun sequence.</title>
        <authorList>
            <person name="Imajoh M."/>
            <person name="Fukumoto Y."/>
            <person name="Sukeda M."/>
            <person name="Yamane J."/>
            <person name="Yamasaki K."/>
            <person name="Shimizu M."/>
            <person name="Ohnishi K."/>
            <person name="Oshima S."/>
        </authorList>
    </citation>
    <scope>NUCLEOTIDE SEQUENCE [LARGE SCALE GENOMIC DNA]</scope>
    <source>
        <strain evidence="3">U-1</strain>
    </source>
</reference>
<keyword evidence="3" id="KW-1185">Reference proteome</keyword>
<feature type="transmembrane region" description="Helical" evidence="1">
    <location>
        <begin position="91"/>
        <end position="110"/>
    </location>
</feature>
<dbReference type="Proteomes" id="UP000037179">
    <property type="component" value="Unassembled WGS sequence"/>
</dbReference>
<gene>
    <name evidence="2" type="ORF">NSK11_contig00268-0002</name>
</gene>
<evidence type="ECO:0000313" key="2">
    <source>
        <dbReference type="EMBL" id="GAP33437.1"/>
    </source>
</evidence>
<proteinExistence type="predicted"/>
<protein>
    <submittedName>
        <fullName evidence="2">Uncharacterized protein</fullName>
    </submittedName>
</protein>
<organism evidence="2 3">
    <name type="scientific">Nocardia seriolae</name>
    <dbReference type="NCBI Taxonomy" id="37332"/>
    <lineage>
        <taxon>Bacteria</taxon>
        <taxon>Bacillati</taxon>
        <taxon>Actinomycetota</taxon>
        <taxon>Actinomycetes</taxon>
        <taxon>Mycobacteriales</taxon>
        <taxon>Nocardiaceae</taxon>
        <taxon>Nocardia</taxon>
    </lineage>
</organism>
<feature type="transmembrane region" description="Helical" evidence="1">
    <location>
        <begin position="66"/>
        <end position="85"/>
    </location>
</feature>